<accession>A0ABW1RX42</accession>
<comment type="similarity">
    <text evidence="1">Belongs to the peptidase C40 family.</text>
</comment>
<keyword evidence="4" id="KW-0788">Thiol protease</keyword>
<dbReference type="SUPFAM" id="SSF53955">
    <property type="entry name" value="Lysozyme-like"/>
    <property type="match status" value="1"/>
</dbReference>
<feature type="domain" description="NlpC/P60" evidence="6">
    <location>
        <begin position="1072"/>
        <end position="1195"/>
    </location>
</feature>
<evidence type="ECO:0000256" key="2">
    <source>
        <dbReference type="ARBA" id="ARBA00022670"/>
    </source>
</evidence>
<name>A0ABW1RX42_9LACO</name>
<proteinExistence type="inferred from homology"/>
<reference evidence="8" key="1">
    <citation type="journal article" date="2019" name="Int. J. Syst. Evol. Microbiol.">
        <title>The Global Catalogue of Microorganisms (GCM) 10K type strain sequencing project: providing services to taxonomists for standard genome sequencing and annotation.</title>
        <authorList>
            <consortium name="The Broad Institute Genomics Platform"/>
            <consortium name="The Broad Institute Genome Sequencing Center for Infectious Disease"/>
            <person name="Wu L."/>
            <person name="Ma J."/>
        </authorList>
    </citation>
    <scope>NUCLEOTIDE SEQUENCE [LARGE SCALE GENOMIC DNA]</scope>
    <source>
        <strain evidence="8">CCM 8933</strain>
    </source>
</reference>
<dbReference type="EMBL" id="JBHSSC010000005">
    <property type="protein sequence ID" value="MFC6180023.1"/>
    <property type="molecule type" value="Genomic_DNA"/>
</dbReference>
<evidence type="ECO:0000256" key="1">
    <source>
        <dbReference type="ARBA" id="ARBA00007074"/>
    </source>
</evidence>
<gene>
    <name evidence="7" type="ORF">ACFP5Y_02025</name>
</gene>
<keyword evidence="2" id="KW-0645">Protease</keyword>
<dbReference type="InterPro" id="IPR000064">
    <property type="entry name" value="NLP_P60_dom"/>
</dbReference>
<protein>
    <submittedName>
        <fullName evidence="7">Tape measure protein</fullName>
    </submittedName>
</protein>
<evidence type="ECO:0000313" key="7">
    <source>
        <dbReference type="EMBL" id="MFC6180023.1"/>
    </source>
</evidence>
<dbReference type="InterPro" id="IPR023346">
    <property type="entry name" value="Lysozyme-like_dom_sf"/>
</dbReference>
<dbReference type="RefSeq" id="WP_137628188.1">
    <property type="nucleotide sequence ID" value="NZ_BJDJ01000006.1"/>
</dbReference>
<dbReference type="Pfam" id="PF00877">
    <property type="entry name" value="NLPC_P60"/>
    <property type="match status" value="1"/>
</dbReference>
<dbReference type="NCBIfam" id="TIGR02675">
    <property type="entry name" value="tape_meas_nterm"/>
    <property type="match status" value="1"/>
</dbReference>
<dbReference type="InterPro" id="IPR038765">
    <property type="entry name" value="Papain-like_cys_pep_sf"/>
</dbReference>
<evidence type="ECO:0000259" key="6">
    <source>
        <dbReference type="PROSITE" id="PS51935"/>
    </source>
</evidence>
<evidence type="ECO:0000256" key="3">
    <source>
        <dbReference type="ARBA" id="ARBA00022801"/>
    </source>
</evidence>
<feature type="compositionally biased region" description="Basic and acidic residues" evidence="5">
    <location>
        <begin position="164"/>
        <end position="183"/>
    </location>
</feature>
<dbReference type="PANTHER" id="PTHR47359:SF3">
    <property type="entry name" value="NLP_P60 DOMAIN-CONTAINING PROTEIN-RELATED"/>
    <property type="match status" value="1"/>
</dbReference>
<feature type="region of interest" description="Disordered" evidence="5">
    <location>
        <begin position="164"/>
        <end position="188"/>
    </location>
</feature>
<dbReference type="Pfam" id="PF20155">
    <property type="entry name" value="TMP_3"/>
    <property type="match status" value="1"/>
</dbReference>
<dbReference type="InterPro" id="IPR013491">
    <property type="entry name" value="Tape_meas_N"/>
</dbReference>
<comment type="caution">
    <text evidence="7">The sequence shown here is derived from an EMBL/GenBank/DDBJ whole genome shotgun (WGS) entry which is preliminary data.</text>
</comment>
<dbReference type="InterPro" id="IPR051794">
    <property type="entry name" value="PG_Endopeptidase_C40"/>
</dbReference>
<evidence type="ECO:0000256" key="4">
    <source>
        <dbReference type="ARBA" id="ARBA00022807"/>
    </source>
</evidence>
<dbReference type="PANTHER" id="PTHR47359">
    <property type="entry name" value="PEPTIDOGLYCAN DL-ENDOPEPTIDASE CWLO"/>
    <property type="match status" value="1"/>
</dbReference>
<keyword evidence="8" id="KW-1185">Reference proteome</keyword>
<dbReference type="PROSITE" id="PS51935">
    <property type="entry name" value="NLPC_P60"/>
    <property type="match status" value="1"/>
</dbReference>
<dbReference type="SUPFAM" id="SSF54001">
    <property type="entry name" value="Cysteine proteinases"/>
    <property type="match status" value="1"/>
</dbReference>
<evidence type="ECO:0000256" key="5">
    <source>
        <dbReference type="SAM" id="MobiDB-lite"/>
    </source>
</evidence>
<evidence type="ECO:0000313" key="8">
    <source>
        <dbReference type="Proteomes" id="UP001596282"/>
    </source>
</evidence>
<organism evidence="7 8">
    <name type="scientific">Lactiplantibacillus daowaiensis</name>
    <dbReference type="NCBI Taxonomy" id="2559918"/>
    <lineage>
        <taxon>Bacteria</taxon>
        <taxon>Bacillati</taxon>
        <taxon>Bacillota</taxon>
        <taxon>Bacilli</taxon>
        <taxon>Lactobacillales</taxon>
        <taxon>Lactobacillaceae</taxon>
        <taxon>Lactiplantibacillus</taxon>
    </lineage>
</organism>
<sequence>MTETKEVRHAGIGIQLNIGGMEEFRRLNDDIDKLLGKFRDLKDIAGSTKGLFAGFGNASQSINKATSSVSEVHKITRDLKMAADKASQGFKSMSSDISETKRAANGLQKDADFSSPVDKSTRSVKEACRAMHESQDSLKKYSDAMTHLPTQKFTEVRDKIVNTKKSADDSANSIKKETDETKKSQSSLSKLHDTIRNSFIFTTVSSGLSWLTSEIKTITQQGYALAEGGEQIRDQWKNIGLNDKQAHGMTDQIAEIRGQSNFAGSALDAMQKKFYAATDSIPKAKELTNEMAAYGMAAGKSGEQIQQISMGVAKLTGSKKVSAGFFQRSFGQMPALQKAVVKASGMTNQAFNSALQNGKITGSKLQGYLSKAAKNSSKEWSAFSKTTRGQMASISGTFQNLKAVFAAPLVGGISQAMDTIDKKKGGLGDVKKQLQDIAKALGTKMGTYVGDAIKFLVKNRKALAEMGSALFSITKNLGLGVWKAFAGTAALLSGHGKDSTKNLKSTADWLKEISKHVGAIQTIGKTIAGIWATSKLISGYTAGKNFLGFGEKAGLILKPKVDGEKGEKELTRFASTIRHPIQRIKGDLKWTAEVATKGAKKIVSGFSIFAKKVGGPIKRGLSFTAHVATKAAVKSLGLLKKAALGVGKGFRSIFTFAKNNPSIAIVTAVVAIITVLVELYKHNKKFRNFVNGLLKWGKKFATGIGKWFGQAYKSVIKIMGKLVSGVNKRWGSLWRDLVRVFKTEWSAFKSLLRVFYDVFTGRFTDLKKDIPKLARNMFKVIISIFKGAYDYIDNLTGGRLSKINNTFAGAWKDIGKGWKSFWNGIDDWFSNLWKGIVKHVQDGINSIIDTLNGGIKGIDFVISKFGGSDKAIGTINHVHLATGTGVFGNQRRAITRPTMAMLNDGHDSPETGNREMLIHPNGLSELIKGTNVMRMLEPGAEVLNASEARQMMGVDHFANGTGFLSGIWKGTKNIATGAWDGAKSLGASIASTAKGVAKATIGTFNTVKKIISNPTKYLNNMLTKPKGSGEILSSFASGMYGGMKKQAKQWWSSLWGMVNLDGGGSQGSGSRGAFLDEAIKLGHAARGYSESAGRLGPEYYDCSGLVYTALKHLGVHVGGGSTTGPEYQFTSPVSWSKARPGDLAFWGSGGSEHVGIVSNTSGSGRMYNAENPTDGIKYGPIKGFMSGFAGLRRISQLHDDDTKGSSKKSTTAGSINKNMKKQVGSGFFSFMDKLASMFGVDNSGGGPNAKPSGDHMHWLKQAGIPKSEYDMYNYIISHESGWNPHATNSGSGAYGLPQSLPGSKMASAGSDWKTNPITQLKWMKDYVTHGNYHSINQAYAHWQANHWYAKGGDVPADQLSVVGEKGWELFKPKSGGHVFDHETSKKILSRGSQKIDIHGATIQMTVTGNADANTVSKLQSVMNDSNDALVEKIRETLGLNDDGGLIV</sequence>
<dbReference type="Proteomes" id="UP001596282">
    <property type="component" value="Unassembled WGS sequence"/>
</dbReference>
<dbReference type="Gene3D" id="3.90.1720.10">
    <property type="entry name" value="endopeptidase domain like (from Nostoc punctiforme)"/>
    <property type="match status" value="1"/>
</dbReference>
<keyword evidence="3" id="KW-0378">Hydrolase</keyword>